<dbReference type="InterPro" id="IPR056303">
    <property type="entry name" value="AMIN-like"/>
</dbReference>
<dbReference type="Pfam" id="PF24837">
    <property type="entry name" value="AMIN-like"/>
    <property type="match status" value="1"/>
</dbReference>
<feature type="region of interest" description="Disordered" evidence="1">
    <location>
        <begin position="1"/>
        <end position="23"/>
    </location>
</feature>
<evidence type="ECO:0000313" key="3">
    <source>
        <dbReference type="EMBL" id="SHG73410.1"/>
    </source>
</evidence>
<dbReference type="AlphaFoldDB" id="A0A1M5M825"/>
<dbReference type="Proteomes" id="UP000184471">
    <property type="component" value="Unassembled WGS sequence"/>
</dbReference>
<evidence type="ECO:0000256" key="1">
    <source>
        <dbReference type="SAM" id="MobiDB-lite"/>
    </source>
</evidence>
<name>A0A1M5M825_9ACTN</name>
<feature type="region of interest" description="Disordered" evidence="1">
    <location>
        <begin position="55"/>
        <end position="128"/>
    </location>
</feature>
<accession>A0A1M5M825</accession>
<feature type="compositionally biased region" description="Low complexity" evidence="1">
    <location>
        <begin position="59"/>
        <end position="70"/>
    </location>
</feature>
<gene>
    <name evidence="3" type="ORF">SAMN05444351_3070</name>
</gene>
<sequence length="257" mass="24974">MAPAGARTPPRSGGVGAPVRGEPVLRCDAPRVTRRPLLPVCAALSAALLVAGCGGGAEPAATPSTSSAVPSPAPSPATSPAAGDGEVPAATPSAEEPEDDGDGGGGDGGAAFPGDASPDTAAASAGAQVTVTDVRTGRHDGFDRVVLEADGAGTPGWDVRWVDAASSQGSGAPVAVAGEAVLQVSVTGAGYPYDTGVEEYAGGPVAGQGTGNVTEVVFDATYEGTTVAFVGARAEAPFRVYLLQDPVRVVVEVADAA</sequence>
<feature type="domain" description="AMIN-like" evidence="2">
    <location>
        <begin position="130"/>
        <end position="254"/>
    </location>
</feature>
<organism evidence="3 4">
    <name type="scientific">Geodermatophilus nigrescens</name>
    <dbReference type="NCBI Taxonomy" id="1070870"/>
    <lineage>
        <taxon>Bacteria</taxon>
        <taxon>Bacillati</taxon>
        <taxon>Actinomycetota</taxon>
        <taxon>Actinomycetes</taxon>
        <taxon>Geodermatophilales</taxon>
        <taxon>Geodermatophilaceae</taxon>
        <taxon>Geodermatophilus</taxon>
    </lineage>
</organism>
<dbReference type="EMBL" id="FQVX01000003">
    <property type="protein sequence ID" value="SHG73410.1"/>
    <property type="molecule type" value="Genomic_DNA"/>
</dbReference>
<feature type="compositionally biased region" description="Low complexity" evidence="1">
    <location>
        <begin position="112"/>
        <end position="127"/>
    </location>
</feature>
<dbReference type="STRING" id="1070870.SAMN05444351_3070"/>
<evidence type="ECO:0000313" key="4">
    <source>
        <dbReference type="Proteomes" id="UP000184471"/>
    </source>
</evidence>
<proteinExistence type="predicted"/>
<reference evidence="3 4" key="1">
    <citation type="submission" date="2016-11" db="EMBL/GenBank/DDBJ databases">
        <authorList>
            <person name="Jaros S."/>
            <person name="Januszkiewicz K."/>
            <person name="Wedrychowicz H."/>
        </authorList>
    </citation>
    <scope>NUCLEOTIDE SEQUENCE [LARGE SCALE GENOMIC DNA]</scope>
    <source>
        <strain evidence="3 4">DSM 45408</strain>
    </source>
</reference>
<protein>
    <recommendedName>
        <fullName evidence="2">AMIN-like domain-containing protein</fullName>
    </recommendedName>
</protein>
<keyword evidence="4" id="KW-1185">Reference proteome</keyword>
<evidence type="ECO:0000259" key="2">
    <source>
        <dbReference type="Pfam" id="PF24837"/>
    </source>
</evidence>